<feature type="region of interest" description="Disordered" evidence="1">
    <location>
        <begin position="143"/>
        <end position="181"/>
    </location>
</feature>
<name>A0A9N8QMJ0_9BASI</name>
<dbReference type="Proteomes" id="UP000836404">
    <property type="component" value="Unassembled WGS sequence"/>
</dbReference>
<dbReference type="Pfam" id="PF12776">
    <property type="entry name" value="Myb_DNA-bind_3"/>
    <property type="match status" value="1"/>
</dbReference>
<gene>
    <name evidence="3" type="ORF">JKILLFL_G2661</name>
</gene>
<comment type="caution">
    <text evidence="3">The sequence shown here is derived from an EMBL/GenBank/DDBJ whole genome shotgun (WGS) entry which is preliminary data.</text>
</comment>
<evidence type="ECO:0000259" key="2">
    <source>
        <dbReference type="Pfam" id="PF12776"/>
    </source>
</evidence>
<feature type="domain" description="Myb/SANT-like" evidence="2">
    <location>
        <begin position="4"/>
        <end position="104"/>
    </location>
</feature>
<evidence type="ECO:0000256" key="1">
    <source>
        <dbReference type="SAM" id="MobiDB-lite"/>
    </source>
</evidence>
<dbReference type="PANTHER" id="PTHR46929:SF3">
    <property type="entry name" value="MYB_SANT-LIKE DOMAIN-CONTAINING PROTEIN"/>
    <property type="match status" value="1"/>
</dbReference>
<dbReference type="AlphaFoldDB" id="A0A9N8QMJ0"/>
<reference evidence="3 4" key="1">
    <citation type="submission" date="2020-10" db="EMBL/GenBank/DDBJ databases">
        <authorList>
            <person name="Sedaghatjoo S."/>
        </authorList>
    </citation>
    <scope>NUCLEOTIDE SEQUENCE [LARGE SCALE GENOMIC DNA]</scope>
    <source>
        <strain evidence="3 4">LLFL</strain>
    </source>
</reference>
<evidence type="ECO:0000313" key="3">
    <source>
        <dbReference type="EMBL" id="CAD6917063.1"/>
    </source>
</evidence>
<organism evidence="3 4">
    <name type="scientific">Tilletia laevis</name>
    <dbReference type="NCBI Taxonomy" id="157183"/>
    <lineage>
        <taxon>Eukaryota</taxon>
        <taxon>Fungi</taxon>
        <taxon>Dikarya</taxon>
        <taxon>Basidiomycota</taxon>
        <taxon>Ustilaginomycotina</taxon>
        <taxon>Exobasidiomycetes</taxon>
        <taxon>Tilletiales</taxon>
        <taxon>Tilletiaceae</taxon>
        <taxon>Tilletia</taxon>
    </lineage>
</organism>
<keyword evidence="4" id="KW-1185">Reference proteome</keyword>
<proteinExistence type="predicted"/>
<evidence type="ECO:0000313" key="4">
    <source>
        <dbReference type="Proteomes" id="UP000836404"/>
    </source>
</evidence>
<dbReference type="EMBL" id="CAJHJF010001479">
    <property type="protein sequence ID" value="CAD6917063.1"/>
    <property type="molecule type" value="Genomic_DNA"/>
</dbReference>
<dbReference type="InterPro" id="IPR024752">
    <property type="entry name" value="Myb/SANT-like_dom"/>
</dbReference>
<accession>A0A9N8QMJ0</accession>
<feature type="compositionally biased region" description="Acidic residues" evidence="1">
    <location>
        <begin position="150"/>
        <end position="160"/>
    </location>
</feature>
<dbReference type="PANTHER" id="PTHR46929">
    <property type="entry name" value="EXPRESSED PROTEIN"/>
    <property type="match status" value="1"/>
</dbReference>
<sequence>MRVKEEEEILLDILEEVKASGAASDNGFKASTYHDIEVVLAKVAAPGSKKSGKANAKDNKAVENHWKIMKAAWREVRGIVAQSGFGWNAEENCIEAETAVWEAYVEKNPKARKWRKKGLCYYVRVDELCSEAVATGEFALEPALGSTGEAPDEIEDDEAEERAAPSTAPQSATKRRGGGSDQFDRMIDILTVMAQPEAGPFSNREEDPIDAATRLLLELDADSFDVDEVAVLVSHFVENYGAARAYVTLAASKRTGTEQIREAYLRRVLSNTEP</sequence>
<protein>
    <recommendedName>
        <fullName evidence="2">Myb/SANT-like domain-containing protein</fullName>
    </recommendedName>
</protein>